<dbReference type="EMBL" id="BK015222">
    <property type="protein sequence ID" value="DAD96707.1"/>
    <property type="molecule type" value="Genomic_DNA"/>
</dbReference>
<sequence length="212" mass="24330">MWKIFIEYDDKSKLTLTGKHKDIPVELASKYYIEYVKSSVCNATYQQYPKKDHKLIPLTTKIMELQKGNVATGEEPLTLRELQQMAGRPVWCPEAESYGIIKCDDIGHWAGQPFLRGSWYGETPGCGADFEYDIQKRKLECYSVGEEKEIAKPLKQKSDAFGDTTMVCPNCESAAVINPYRKDRELYPHCPWCGQKLKEAEDETEKENQQAE</sequence>
<keyword evidence="1" id="KW-0240">DNA-directed RNA polymerase</keyword>
<accession>A0A8S5NRN5</accession>
<keyword evidence="1" id="KW-0804">Transcription</keyword>
<reference evidence="1" key="1">
    <citation type="journal article" date="2021" name="Proc. Natl. Acad. Sci. U.S.A.">
        <title>A Catalog of Tens of Thousands of Viruses from Human Metagenomes Reveals Hidden Associations with Chronic Diseases.</title>
        <authorList>
            <person name="Tisza M.J."/>
            <person name="Buck C.B."/>
        </authorList>
    </citation>
    <scope>NUCLEOTIDE SEQUENCE</scope>
    <source>
        <strain evidence="1">Ct0YK8</strain>
    </source>
</reference>
<protein>
    <submittedName>
        <fullName evidence="1">DNA-directed RNA polymerase</fullName>
    </submittedName>
</protein>
<organism evidence="1">
    <name type="scientific">Caudovirales sp. ct0YK8</name>
    <dbReference type="NCBI Taxonomy" id="2826764"/>
    <lineage>
        <taxon>Viruses</taxon>
        <taxon>Duplodnaviria</taxon>
        <taxon>Heunggongvirae</taxon>
        <taxon>Uroviricota</taxon>
        <taxon>Caudoviricetes</taxon>
    </lineage>
</organism>
<proteinExistence type="predicted"/>
<name>A0A8S5NRN5_9CAUD</name>
<dbReference type="GO" id="GO:0000428">
    <property type="term" value="C:DNA-directed RNA polymerase complex"/>
    <property type="evidence" value="ECO:0007669"/>
    <property type="project" value="UniProtKB-KW"/>
</dbReference>
<evidence type="ECO:0000313" key="1">
    <source>
        <dbReference type="EMBL" id="DAD96707.1"/>
    </source>
</evidence>